<evidence type="ECO:0000313" key="2">
    <source>
        <dbReference type="EMBL" id="KAH9366358.1"/>
    </source>
</evidence>
<dbReference type="OrthoDB" id="6428282at2759"/>
<dbReference type="InterPro" id="IPR056589">
    <property type="entry name" value="WH_Egal-1"/>
</dbReference>
<name>A0A9J6FJ04_HAELO</name>
<proteinExistence type="predicted"/>
<dbReference type="VEuPathDB" id="VectorBase:HLOH_062756"/>
<dbReference type="Proteomes" id="UP000821853">
    <property type="component" value="Chromosome 2"/>
</dbReference>
<organism evidence="2 3">
    <name type="scientific">Haemaphysalis longicornis</name>
    <name type="common">Bush tick</name>
    <dbReference type="NCBI Taxonomy" id="44386"/>
    <lineage>
        <taxon>Eukaryota</taxon>
        <taxon>Metazoa</taxon>
        <taxon>Ecdysozoa</taxon>
        <taxon>Arthropoda</taxon>
        <taxon>Chelicerata</taxon>
        <taxon>Arachnida</taxon>
        <taxon>Acari</taxon>
        <taxon>Parasitiformes</taxon>
        <taxon>Ixodida</taxon>
        <taxon>Ixodoidea</taxon>
        <taxon>Ixodidae</taxon>
        <taxon>Haemaphysalinae</taxon>
        <taxon>Haemaphysalis</taxon>
    </lineage>
</organism>
<comment type="caution">
    <text evidence="2">The sequence shown here is derived from an EMBL/GenBank/DDBJ whole genome shotgun (WGS) entry which is preliminary data.</text>
</comment>
<dbReference type="EMBL" id="JABSTR010000004">
    <property type="protein sequence ID" value="KAH9366358.1"/>
    <property type="molecule type" value="Genomic_DNA"/>
</dbReference>
<evidence type="ECO:0000313" key="3">
    <source>
        <dbReference type="Proteomes" id="UP000821853"/>
    </source>
</evidence>
<accession>A0A9J6FJ04</accession>
<evidence type="ECO:0000259" key="1">
    <source>
        <dbReference type="Pfam" id="PF23713"/>
    </source>
</evidence>
<protein>
    <recommendedName>
        <fullName evidence="1">Egal-1 winged helix domain-containing protein</fullName>
    </recommendedName>
</protein>
<feature type="domain" description="Egal-1 winged helix" evidence="1">
    <location>
        <begin position="12"/>
        <end position="74"/>
    </location>
</feature>
<dbReference type="Pfam" id="PF23713">
    <property type="entry name" value="WHD_Egal"/>
    <property type="match status" value="1"/>
</dbReference>
<reference evidence="2 3" key="1">
    <citation type="journal article" date="2020" name="Cell">
        <title>Large-Scale Comparative Analyses of Tick Genomes Elucidate Their Genetic Diversity and Vector Capacities.</title>
        <authorList>
            <consortium name="Tick Genome and Microbiome Consortium (TIGMIC)"/>
            <person name="Jia N."/>
            <person name="Wang J."/>
            <person name="Shi W."/>
            <person name="Du L."/>
            <person name="Sun Y."/>
            <person name="Zhan W."/>
            <person name="Jiang J.F."/>
            <person name="Wang Q."/>
            <person name="Zhang B."/>
            <person name="Ji P."/>
            <person name="Bell-Sakyi L."/>
            <person name="Cui X.M."/>
            <person name="Yuan T.T."/>
            <person name="Jiang B.G."/>
            <person name="Yang W.F."/>
            <person name="Lam T.T."/>
            <person name="Chang Q.C."/>
            <person name="Ding S.J."/>
            <person name="Wang X.J."/>
            <person name="Zhu J.G."/>
            <person name="Ruan X.D."/>
            <person name="Zhao L."/>
            <person name="Wei J.T."/>
            <person name="Ye R.Z."/>
            <person name="Que T.C."/>
            <person name="Du C.H."/>
            <person name="Zhou Y.H."/>
            <person name="Cheng J.X."/>
            <person name="Dai P.F."/>
            <person name="Guo W.B."/>
            <person name="Han X.H."/>
            <person name="Huang E.J."/>
            <person name="Li L.F."/>
            <person name="Wei W."/>
            <person name="Gao Y.C."/>
            <person name="Liu J.Z."/>
            <person name="Shao H.Z."/>
            <person name="Wang X."/>
            <person name="Wang C.C."/>
            <person name="Yang T.C."/>
            <person name="Huo Q.B."/>
            <person name="Li W."/>
            <person name="Chen H.Y."/>
            <person name="Chen S.E."/>
            <person name="Zhou L.G."/>
            <person name="Ni X.B."/>
            <person name="Tian J.H."/>
            <person name="Sheng Y."/>
            <person name="Liu T."/>
            <person name="Pan Y.S."/>
            <person name="Xia L.Y."/>
            <person name="Li J."/>
            <person name="Zhao F."/>
            <person name="Cao W.C."/>
        </authorList>
    </citation>
    <scope>NUCLEOTIDE SEQUENCE [LARGE SCALE GENOMIC DNA]</scope>
    <source>
        <strain evidence="2">HaeL-2018</strain>
    </source>
</reference>
<sequence>MSEPSGHSPDAVAKFLNALVEPHQAIPIQQLTGHLSQLPPELRTTYGCSLESVMGLSQPSPGVFAIRDNNVYVAAENRQATSSVNGSAESHCFSIGWWC</sequence>
<dbReference type="AlphaFoldDB" id="A0A9J6FJ04"/>
<keyword evidence="3" id="KW-1185">Reference proteome</keyword>
<gene>
    <name evidence="2" type="ORF">HPB48_022345</name>
</gene>